<gene>
    <name evidence="2" type="ORF">SAMN05660420_02562</name>
</gene>
<protein>
    <recommendedName>
        <fullName evidence="4">DUF554 domain-containing protein</fullName>
    </recommendedName>
</protein>
<evidence type="ECO:0000256" key="1">
    <source>
        <dbReference type="SAM" id="Phobius"/>
    </source>
</evidence>
<dbReference type="PANTHER" id="PTHR36111">
    <property type="entry name" value="INNER MEMBRANE PROTEIN-RELATED"/>
    <property type="match status" value="1"/>
</dbReference>
<organism evidence="2 3">
    <name type="scientific">Desulfuromusa kysingii</name>
    <dbReference type="NCBI Taxonomy" id="37625"/>
    <lineage>
        <taxon>Bacteria</taxon>
        <taxon>Pseudomonadati</taxon>
        <taxon>Thermodesulfobacteriota</taxon>
        <taxon>Desulfuromonadia</taxon>
        <taxon>Desulfuromonadales</taxon>
        <taxon>Geopsychrobacteraceae</taxon>
        <taxon>Desulfuromusa</taxon>
    </lineage>
</organism>
<accession>A0A1H4CID7</accession>
<dbReference type="RefSeq" id="WP_092349246.1">
    <property type="nucleotide sequence ID" value="NZ_FNQN01000008.1"/>
</dbReference>
<dbReference type="EMBL" id="FNQN01000008">
    <property type="protein sequence ID" value="SEA60117.1"/>
    <property type="molecule type" value="Genomic_DNA"/>
</dbReference>
<feature type="transmembrane region" description="Helical" evidence="1">
    <location>
        <begin position="35"/>
        <end position="52"/>
    </location>
</feature>
<feature type="transmembrane region" description="Helical" evidence="1">
    <location>
        <begin position="139"/>
        <end position="162"/>
    </location>
</feature>
<keyword evidence="1" id="KW-0812">Transmembrane</keyword>
<dbReference type="Pfam" id="PF04474">
    <property type="entry name" value="DUF554"/>
    <property type="match status" value="1"/>
</dbReference>
<reference evidence="2 3" key="1">
    <citation type="submission" date="2016-10" db="EMBL/GenBank/DDBJ databases">
        <authorList>
            <person name="de Groot N.N."/>
        </authorList>
    </citation>
    <scope>NUCLEOTIDE SEQUENCE [LARGE SCALE GENOMIC DNA]</scope>
    <source>
        <strain evidence="2 3">DSM 7343</strain>
    </source>
</reference>
<sequence length="228" mass="23649">MLLQGTLVNVAAVIIGCLIGRWSSRLLSSAMRQTLMFGLGLAVLLIGLQLALQSQQLMIVIGSLILGGLVGESLGIERRLESFGKRLQKRFSGMGTIAEGFVSSSLLFCVGAMAIMGALQDGLGGKPTILYAKSALDGVAAIALTSTLGIGVLFSIIPLLLYQGSITLVAELAQTILTEPVVTEMNAVGGLLIVAISLDLMGIKRLPVGNLLPAVFVAIGLLWGFGLA</sequence>
<dbReference type="InterPro" id="IPR007563">
    <property type="entry name" value="DUF554"/>
</dbReference>
<evidence type="ECO:0000313" key="2">
    <source>
        <dbReference type="EMBL" id="SEA60117.1"/>
    </source>
</evidence>
<dbReference type="AlphaFoldDB" id="A0A1H4CID7"/>
<feature type="transmembrane region" description="Helical" evidence="1">
    <location>
        <begin position="208"/>
        <end position="226"/>
    </location>
</feature>
<name>A0A1H4CID7_9BACT</name>
<keyword evidence="3" id="KW-1185">Reference proteome</keyword>
<evidence type="ECO:0000313" key="3">
    <source>
        <dbReference type="Proteomes" id="UP000199409"/>
    </source>
</evidence>
<dbReference type="OrthoDB" id="9797976at2"/>
<evidence type="ECO:0008006" key="4">
    <source>
        <dbReference type="Google" id="ProtNLM"/>
    </source>
</evidence>
<feature type="transmembrane region" description="Helical" evidence="1">
    <location>
        <begin position="58"/>
        <end position="76"/>
    </location>
</feature>
<dbReference type="Proteomes" id="UP000199409">
    <property type="component" value="Unassembled WGS sequence"/>
</dbReference>
<dbReference type="PANTHER" id="PTHR36111:SF2">
    <property type="entry name" value="INNER MEMBRANE PROTEIN"/>
    <property type="match status" value="1"/>
</dbReference>
<keyword evidence="1" id="KW-0472">Membrane</keyword>
<feature type="transmembrane region" description="Helical" evidence="1">
    <location>
        <begin position="97"/>
        <end position="119"/>
    </location>
</feature>
<proteinExistence type="predicted"/>
<feature type="transmembrane region" description="Helical" evidence="1">
    <location>
        <begin position="6"/>
        <end position="23"/>
    </location>
</feature>
<keyword evidence="1" id="KW-1133">Transmembrane helix</keyword>